<dbReference type="RefSeq" id="WP_189225676.1">
    <property type="nucleotide sequence ID" value="NZ_BMRG01000011.1"/>
</dbReference>
<proteinExistence type="inferred from homology"/>
<sequence>MTLFGLDPDAPDLREPVTISALEFDVLWEHLRLETMPLVLKVPSPGKTHGERAELVRRVWADLERRGLGRPVSLDPALEDLLHLLNRPQQEVDGRLWLGRSVRVLAAAKGRSGVLAVLDGDQLTLRPASGEGLPREALSVLPPLGPGAGHSVTLPSPDLDAAAAGASTPEELETALRGRGVRAEDARTLAEMFRDAGHRGQFGVAARDKWGKRVRPERVVAFFDTPKGRYVQMRRAAPGQQPWSTVSPVDLRRLTHHLDELFRESNAQNP</sequence>
<dbReference type="InterPro" id="IPR025734">
    <property type="entry name" value="EspG"/>
</dbReference>
<comment type="similarity">
    <text evidence="2">Belongs to the EspG family.</text>
</comment>
<keyword evidence="4" id="KW-0143">Chaperone</keyword>
<dbReference type="EMBL" id="BMRG01000011">
    <property type="protein sequence ID" value="GGP70401.1"/>
    <property type="molecule type" value="Genomic_DNA"/>
</dbReference>
<evidence type="ECO:0000256" key="4">
    <source>
        <dbReference type="ARBA" id="ARBA00023186"/>
    </source>
</evidence>
<organism evidence="5 6">
    <name type="scientific">Saccharothrix coeruleofusca</name>
    <dbReference type="NCBI Taxonomy" id="33919"/>
    <lineage>
        <taxon>Bacteria</taxon>
        <taxon>Bacillati</taxon>
        <taxon>Actinomycetota</taxon>
        <taxon>Actinomycetes</taxon>
        <taxon>Pseudonocardiales</taxon>
        <taxon>Pseudonocardiaceae</taxon>
        <taxon>Saccharothrix</taxon>
    </lineage>
</organism>
<accession>A0A918AQH8</accession>
<comment type="caution">
    <text evidence="5">The sequence shown here is derived from an EMBL/GenBank/DDBJ whole genome shotgun (WGS) entry which is preliminary data.</text>
</comment>
<protein>
    <submittedName>
        <fullName evidence="5">ESX secretion-associated protein EspG</fullName>
    </submittedName>
</protein>
<evidence type="ECO:0000256" key="3">
    <source>
        <dbReference type="ARBA" id="ARBA00022490"/>
    </source>
</evidence>
<name>A0A918AQH8_9PSEU</name>
<evidence type="ECO:0000313" key="5">
    <source>
        <dbReference type="EMBL" id="GGP70401.1"/>
    </source>
</evidence>
<gene>
    <name evidence="5" type="ORF">GCM10010185_49330</name>
</gene>
<reference evidence="5" key="1">
    <citation type="journal article" date="2014" name="Int. J. Syst. Evol. Microbiol.">
        <title>Complete genome sequence of Corynebacterium casei LMG S-19264T (=DSM 44701T), isolated from a smear-ripened cheese.</title>
        <authorList>
            <consortium name="US DOE Joint Genome Institute (JGI-PGF)"/>
            <person name="Walter F."/>
            <person name="Albersmeier A."/>
            <person name="Kalinowski J."/>
            <person name="Ruckert C."/>
        </authorList>
    </citation>
    <scope>NUCLEOTIDE SEQUENCE</scope>
    <source>
        <strain evidence="5">JCM 3313</strain>
    </source>
</reference>
<comment type="subcellular location">
    <subcellularLocation>
        <location evidence="1">Cytoplasm</location>
    </subcellularLocation>
</comment>
<keyword evidence="6" id="KW-1185">Reference proteome</keyword>
<dbReference type="Proteomes" id="UP000639606">
    <property type="component" value="Unassembled WGS sequence"/>
</dbReference>
<evidence type="ECO:0000313" key="6">
    <source>
        <dbReference type="Proteomes" id="UP000639606"/>
    </source>
</evidence>
<keyword evidence="3" id="KW-0963">Cytoplasm</keyword>
<reference evidence="5" key="2">
    <citation type="submission" date="2020-09" db="EMBL/GenBank/DDBJ databases">
        <authorList>
            <person name="Sun Q."/>
            <person name="Ohkuma M."/>
        </authorList>
    </citation>
    <scope>NUCLEOTIDE SEQUENCE</scope>
    <source>
        <strain evidence="5">JCM 3313</strain>
    </source>
</reference>
<evidence type="ECO:0000256" key="1">
    <source>
        <dbReference type="ARBA" id="ARBA00004496"/>
    </source>
</evidence>
<dbReference type="Pfam" id="PF14011">
    <property type="entry name" value="ESX-1_EspG"/>
    <property type="match status" value="1"/>
</dbReference>
<dbReference type="AlphaFoldDB" id="A0A918AQH8"/>
<evidence type="ECO:0000256" key="2">
    <source>
        <dbReference type="ARBA" id="ARBA00006411"/>
    </source>
</evidence>